<gene>
    <name evidence="1" type="ORF">H0193_08310</name>
</gene>
<dbReference type="Proteomes" id="UP000523682">
    <property type="component" value="Unassembled WGS sequence"/>
</dbReference>
<evidence type="ECO:0000313" key="1">
    <source>
        <dbReference type="EMBL" id="MBA5244808.1"/>
    </source>
</evidence>
<accession>A0A7W2EBU4</accession>
<comment type="caution">
    <text evidence="1">The sequence shown here is derived from an EMBL/GenBank/DDBJ whole genome shotgun (WGS) entry which is preliminary data.</text>
</comment>
<name>A0A7W2EBU4_9CORY</name>
<organism evidence="1 2">
    <name type="scientific">Corynebacterium haemomassiliense</name>
    <dbReference type="NCBI Taxonomy" id="2754726"/>
    <lineage>
        <taxon>Bacteria</taxon>
        <taxon>Bacillati</taxon>
        <taxon>Actinomycetota</taxon>
        <taxon>Actinomycetes</taxon>
        <taxon>Mycobacteriales</taxon>
        <taxon>Corynebacteriaceae</taxon>
        <taxon>Corynebacterium</taxon>
    </lineage>
</organism>
<dbReference type="RefSeq" id="WP_181889369.1">
    <property type="nucleotide sequence ID" value="NZ_CP170998.1"/>
</dbReference>
<proteinExistence type="predicted"/>
<sequence>MGDDIQKILDAMQRSGNNIRYADLRKVCDHFFEKRPNSGGDHDTYKTPWVGDPRVNIQNRRGKAKPYQVKQVLAAVKKLEEQE</sequence>
<protein>
    <submittedName>
        <fullName evidence="1">Toxin HicA</fullName>
    </submittedName>
</protein>
<reference evidence="1 2" key="1">
    <citation type="submission" date="2020-07" db="EMBL/GenBank/DDBJ databases">
        <title>Draft genome and description of Corynebacterium haemomassiliense strain Marseile-Q3615 sp. nov.</title>
        <authorList>
            <person name="Boxberger M."/>
            <person name="La Scola B."/>
        </authorList>
    </citation>
    <scope>NUCLEOTIDE SEQUENCE [LARGE SCALE GENOMIC DNA]</scope>
    <source>
        <strain evidence="1 2">Marseille-Q3615</strain>
    </source>
</reference>
<dbReference type="AlphaFoldDB" id="A0A7W2EBU4"/>
<dbReference type="EMBL" id="JACDTZ010000001">
    <property type="protein sequence ID" value="MBA5244808.1"/>
    <property type="molecule type" value="Genomic_DNA"/>
</dbReference>
<evidence type="ECO:0000313" key="2">
    <source>
        <dbReference type="Proteomes" id="UP000523682"/>
    </source>
</evidence>
<keyword evidence="2" id="KW-1185">Reference proteome</keyword>